<keyword evidence="12" id="KW-1185">Reference proteome</keyword>
<keyword evidence="3" id="KW-1003">Cell membrane</keyword>
<protein>
    <submittedName>
        <fullName evidence="11">TRAP-type C4-dicarboxylate transport system, small permease component</fullName>
    </submittedName>
</protein>
<evidence type="ECO:0000256" key="5">
    <source>
        <dbReference type="ARBA" id="ARBA00022692"/>
    </source>
</evidence>
<dbReference type="Pfam" id="PF04290">
    <property type="entry name" value="DctQ"/>
    <property type="match status" value="1"/>
</dbReference>
<dbReference type="GO" id="GO:0015740">
    <property type="term" value="P:C4-dicarboxylate transport"/>
    <property type="evidence" value="ECO:0007669"/>
    <property type="project" value="TreeGrafter"/>
</dbReference>
<evidence type="ECO:0000256" key="9">
    <source>
        <dbReference type="SAM" id="Phobius"/>
    </source>
</evidence>
<evidence type="ECO:0000313" key="12">
    <source>
        <dbReference type="Proteomes" id="UP000184603"/>
    </source>
</evidence>
<evidence type="ECO:0000256" key="8">
    <source>
        <dbReference type="ARBA" id="ARBA00038436"/>
    </source>
</evidence>
<dbReference type="PANTHER" id="PTHR35011">
    <property type="entry name" value="2,3-DIKETO-L-GULONATE TRAP TRANSPORTER SMALL PERMEASE PROTEIN YIAM"/>
    <property type="match status" value="1"/>
</dbReference>
<evidence type="ECO:0000256" key="6">
    <source>
        <dbReference type="ARBA" id="ARBA00022989"/>
    </source>
</evidence>
<dbReference type="RefSeq" id="WP_073615312.1">
    <property type="nucleotide sequence ID" value="NZ_FRFE01000023.1"/>
</dbReference>
<evidence type="ECO:0000256" key="2">
    <source>
        <dbReference type="ARBA" id="ARBA00022448"/>
    </source>
</evidence>
<dbReference type="STRING" id="1121416.SAMN02745220_03875"/>
<dbReference type="InterPro" id="IPR055348">
    <property type="entry name" value="DctQ"/>
</dbReference>
<name>A0A1M7YEW7_9BACT</name>
<comment type="similarity">
    <text evidence="8">Belongs to the TRAP transporter small permease family.</text>
</comment>
<feature type="transmembrane region" description="Helical" evidence="9">
    <location>
        <begin position="51"/>
        <end position="70"/>
    </location>
</feature>
<evidence type="ECO:0000256" key="3">
    <source>
        <dbReference type="ARBA" id="ARBA00022475"/>
    </source>
</evidence>
<feature type="transmembrane region" description="Helical" evidence="9">
    <location>
        <begin position="131"/>
        <end position="154"/>
    </location>
</feature>
<comment type="subcellular location">
    <subcellularLocation>
        <location evidence="1">Cell inner membrane</location>
        <topology evidence="1">Multi-pass membrane protein</topology>
    </subcellularLocation>
</comment>
<dbReference type="PANTHER" id="PTHR35011:SF11">
    <property type="entry name" value="TRAP TRANSPORTER SMALL PERMEASE PROTEIN"/>
    <property type="match status" value="1"/>
</dbReference>
<evidence type="ECO:0000313" key="11">
    <source>
        <dbReference type="EMBL" id="SHO51153.1"/>
    </source>
</evidence>
<gene>
    <name evidence="11" type="ORF">SAMN02745220_03875</name>
</gene>
<dbReference type="InterPro" id="IPR007387">
    <property type="entry name" value="TRAP_DctQ"/>
</dbReference>
<organism evidence="11 12">
    <name type="scientific">Desulfopila aestuarii DSM 18488</name>
    <dbReference type="NCBI Taxonomy" id="1121416"/>
    <lineage>
        <taxon>Bacteria</taxon>
        <taxon>Pseudomonadati</taxon>
        <taxon>Thermodesulfobacteriota</taxon>
        <taxon>Desulfobulbia</taxon>
        <taxon>Desulfobulbales</taxon>
        <taxon>Desulfocapsaceae</taxon>
        <taxon>Desulfopila</taxon>
    </lineage>
</organism>
<dbReference type="EMBL" id="FRFE01000023">
    <property type="protein sequence ID" value="SHO51153.1"/>
    <property type="molecule type" value="Genomic_DNA"/>
</dbReference>
<dbReference type="OrthoDB" id="4964541at2"/>
<keyword evidence="7 9" id="KW-0472">Membrane</keyword>
<keyword evidence="5 9" id="KW-0812">Transmembrane</keyword>
<dbReference type="Proteomes" id="UP000184603">
    <property type="component" value="Unassembled WGS sequence"/>
</dbReference>
<keyword evidence="6 9" id="KW-1133">Transmembrane helix</keyword>
<dbReference type="GO" id="GO:0005886">
    <property type="term" value="C:plasma membrane"/>
    <property type="evidence" value="ECO:0007669"/>
    <property type="project" value="UniProtKB-SubCell"/>
</dbReference>
<proteinExistence type="inferred from homology"/>
<evidence type="ECO:0000259" key="10">
    <source>
        <dbReference type="Pfam" id="PF04290"/>
    </source>
</evidence>
<reference evidence="11 12" key="1">
    <citation type="submission" date="2016-12" db="EMBL/GenBank/DDBJ databases">
        <authorList>
            <person name="Song W.-J."/>
            <person name="Kurnit D.M."/>
        </authorList>
    </citation>
    <scope>NUCLEOTIDE SEQUENCE [LARGE SCALE GENOMIC DNA]</scope>
    <source>
        <strain evidence="11 12">DSM 18488</strain>
    </source>
</reference>
<evidence type="ECO:0000256" key="7">
    <source>
        <dbReference type="ARBA" id="ARBA00023136"/>
    </source>
</evidence>
<feature type="transmembrane region" description="Helical" evidence="9">
    <location>
        <begin position="12"/>
        <end position="31"/>
    </location>
</feature>
<evidence type="ECO:0000256" key="1">
    <source>
        <dbReference type="ARBA" id="ARBA00004429"/>
    </source>
</evidence>
<feature type="domain" description="Tripartite ATP-independent periplasmic transporters DctQ component" evidence="10">
    <location>
        <begin position="27"/>
        <end position="152"/>
    </location>
</feature>
<feature type="transmembrane region" description="Helical" evidence="9">
    <location>
        <begin position="90"/>
        <end position="111"/>
    </location>
</feature>
<dbReference type="AlphaFoldDB" id="A0A1M7YEW7"/>
<dbReference type="GO" id="GO:0022857">
    <property type="term" value="F:transmembrane transporter activity"/>
    <property type="evidence" value="ECO:0007669"/>
    <property type="project" value="TreeGrafter"/>
</dbReference>
<evidence type="ECO:0000256" key="4">
    <source>
        <dbReference type="ARBA" id="ARBA00022519"/>
    </source>
</evidence>
<accession>A0A1M7YEW7</accession>
<sequence>MKETILTLMDVLYRMCIWTSGISLFVMTIVIPIGVFNRYVLGHGSMWPEPLAILCMIIFTFFGAAAGYRAGAHIAVTMVTDRIPPGLQKFFSQLVDVLMIALALFVARYGFSLCMVTWDQYIAEFPVLRVGLTYLPLPIGSVITVLFVIERIAFGPQHLRKIVRIGSPGSENDNHSTDGE</sequence>
<keyword evidence="4" id="KW-0997">Cell inner membrane</keyword>
<keyword evidence="2" id="KW-0813">Transport</keyword>